<dbReference type="PANTHER" id="PTHR46796">
    <property type="entry name" value="HTH-TYPE TRANSCRIPTIONAL ACTIVATOR RHAS-RELATED"/>
    <property type="match status" value="1"/>
</dbReference>
<evidence type="ECO:0000259" key="4">
    <source>
        <dbReference type="PROSITE" id="PS01124"/>
    </source>
</evidence>
<dbReference type="PROSITE" id="PS01124">
    <property type="entry name" value="HTH_ARAC_FAMILY_2"/>
    <property type="match status" value="1"/>
</dbReference>
<evidence type="ECO:0000256" key="2">
    <source>
        <dbReference type="ARBA" id="ARBA00023125"/>
    </source>
</evidence>
<dbReference type="GO" id="GO:0043565">
    <property type="term" value="F:sequence-specific DNA binding"/>
    <property type="evidence" value="ECO:0007669"/>
    <property type="project" value="InterPro"/>
</dbReference>
<evidence type="ECO:0000313" key="6">
    <source>
        <dbReference type="Proteomes" id="UP000558113"/>
    </source>
</evidence>
<keyword evidence="1" id="KW-0805">Transcription regulation</keyword>
<dbReference type="SMART" id="SM00342">
    <property type="entry name" value="HTH_ARAC"/>
    <property type="match status" value="1"/>
</dbReference>
<evidence type="ECO:0000256" key="1">
    <source>
        <dbReference type="ARBA" id="ARBA00023015"/>
    </source>
</evidence>
<evidence type="ECO:0000256" key="3">
    <source>
        <dbReference type="ARBA" id="ARBA00023163"/>
    </source>
</evidence>
<dbReference type="EMBL" id="JAAAMU010000008">
    <property type="protein sequence ID" value="NBC70707.1"/>
    <property type="molecule type" value="Genomic_DNA"/>
</dbReference>
<dbReference type="Pfam" id="PF12833">
    <property type="entry name" value="HTH_18"/>
    <property type="match status" value="1"/>
</dbReference>
<name>A0A7X4YQK2_9BACL</name>
<feature type="domain" description="HTH araC/xylS-type" evidence="4">
    <location>
        <begin position="177"/>
        <end position="275"/>
    </location>
</feature>
<accession>A0A7X4YQK2</accession>
<keyword evidence="3" id="KW-0804">Transcription</keyword>
<dbReference type="Proteomes" id="UP000558113">
    <property type="component" value="Unassembled WGS sequence"/>
</dbReference>
<dbReference type="RefSeq" id="WP_161699929.1">
    <property type="nucleotide sequence ID" value="NZ_JAAAMU010000008.1"/>
</dbReference>
<dbReference type="SUPFAM" id="SSF46689">
    <property type="entry name" value="Homeodomain-like"/>
    <property type="match status" value="1"/>
</dbReference>
<dbReference type="Gene3D" id="1.10.10.60">
    <property type="entry name" value="Homeodomain-like"/>
    <property type="match status" value="1"/>
</dbReference>
<comment type="caution">
    <text evidence="5">The sequence shown here is derived from an EMBL/GenBank/DDBJ whole genome shotgun (WGS) entry which is preliminary data.</text>
</comment>
<gene>
    <name evidence="5" type="ORF">GT003_17025</name>
</gene>
<dbReference type="InterPro" id="IPR009057">
    <property type="entry name" value="Homeodomain-like_sf"/>
</dbReference>
<reference evidence="5 6" key="1">
    <citation type="submission" date="2020-01" db="EMBL/GenBank/DDBJ databases">
        <title>Paenibacillus soybeanensis sp. nov. isolated from the nodules of soybean (Glycine max(L.) Merr).</title>
        <authorList>
            <person name="Wang H."/>
        </authorList>
    </citation>
    <scope>NUCLEOTIDE SEQUENCE [LARGE SCALE GENOMIC DNA]</scope>
    <source>
        <strain evidence="5 6">DSM 23054</strain>
    </source>
</reference>
<dbReference type="AlphaFoldDB" id="A0A7X4YQK2"/>
<evidence type="ECO:0000313" key="5">
    <source>
        <dbReference type="EMBL" id="NBC70707.1"/>
    </source>
</evidence>
<dbReference type="InterPro" id="IPR018060">
    <property type="entry name" value="HTH_AraC"/>
</dbReference>
<dbReference type="OrthoDB" id="241790at2"/>
<dbReference type="PRINTS" id="PR00032">
    <property type="entry name" value="HTHARAC"/>
</dbReference>
<organism evidence="5 6">
    <name type="scientific">Paenibacillus sacheonensis</name>
    <dbReference type="NCBI Taxonomy" id="742054"/>
    <lineage>
        <taxon>Bacteria</taxon>
        <taxon>Bacillati</taxon>
        <taxon>Bacillota</taxon>
        <taxon>Bacilli</taxon>
        <taxon>Bacillales</taxon>
        <taxon>Paenibacillaceae</taxon>
        <taxon>Paenibacillus</taxon>
    </lineage>
</organism>
<protein>
    <submittedName>
        <fullName evidence="5">Helix-turn-helix domain-containing protein</fullName>
    </submittedName>
</protein>
<dbReference type="GO" id="GO:0003700">
    <property type="term" value="F:DNA-binding transcription factor activity"/>
    <property type="evidence" value="ECO:0007669"/>
    <property type="project" value="InterPro"/>
</dbReference>
<proteinExistence type="predicted"/>
<keyword evidence="6" id="KW-1185">Reference proteome</keyword>
<keyword evidence="2" id="KW-0238">DNA-binding</keyword>
<dbReference type="InterPro" id="IPR050204">
    <property type="entry name" value="AraC_XylS_family_regulators"/>
</dbReference>
<dbReference type="InterPro" id="IPR020449">
    <property type="entry name" value="Tscrpt_reg_AraC-type_HTH"/>
</dbReference>
<sequence>MRGVDLIGIRIPHMEVGSSAGFPDGWVHEKTVPFGIVAQATAGSYKLQTESGTYVVTGSEAFLTPAHLPLRITHIADPDTGLMSARFVHFQFVVMDTFDLFHLYELPLTCDAETGRRFGELIEAMLALRETGPDGASSIAVIAKNNELAYRLLSLLLELATPTERSASLLNAAQELQPVLAHIRDHWADAIDIDVLLRKFAGSRSLLFQLFRKQFQQSPMDYVKSTRLNEAYRKLCTTDMPVAEIALMSGFANSFHFSREFKAKFGRTPTEARRANRLWMST</sequence>